<organism evidence="2 3">
    <name type="scientific">Rhodomicrobium vannielii (strain ATCC 17100 / DSM 162 / LMG 4299 / NCIMB 10020 / ATH 3.1.1)</name>
    <dbReference type="NCBI Taxonomy" id="648757"/>
    <lineage>
        <taxon>Bacteria</taxon>
        <taxon>Pseudomonadati</taxon>
        <taxon>Pseudomonadota</taxon>
        <taxon>Alphaproteobacteria</taxon>
        <taxon>Hyphomicrobiales</taxon>
        <taxon>Hyphomicrobiaceae</taxon>
        <taxon>Rhodomicrobium</taxon>
    </lineage>
</organism>
<proteinExistence type="predicted"/>
<keyword evidence="3" id="KW-1185">Reference proteome</keyword>
<dbReference type="Pfam" id="PF09633">
    <property type="entry name" value="DUF2023"/>
    <property type="match status" value="1"/>
</dbReference>
<dbReference type="SUPFAM" id="SSF160448">
    <property type="entry name" value="PG1857-like"/>
    <property type="match status" value="1"/>
</dbReference>
<sequence>MDQPSDVNAGVIRVFNHHLYELSRGIRPLSMLTMTKAASGVVVARLVREGVAYYVHEACPTKLNVVFGRPAAVEAARRFLTGPLCDLSPEHDFMLGILLGYDREQQCVRYLERSTATGAPQVLSAPDFDDTATAWLDAAVEANPERAH</sequence>
<dbReference type="EMBL" id="CP002292">
    <property type="protein sequence ID" value="ADP70871.1"/>
    <property type="molecule type" value="Genomic_DNA"/>
</dbReference>
<dbReference type="Gene3D" id="3.30.2190.10">
    <property type="entry name" value="PG1857-like"/>
    <property type="match status" value="1"/>
</dbReference>
<feature type="domain" description="DUF2023" evidence="1">
    <location>
        <begin position="13"/>
        <end position="113"/>
    </location>
</feature>
<dbReference type="RefSeq" id="WP_013419267.1">
    <property type="nucleotide sequence ID" value="NC_014664.1"/>
</dbReference>
<dbReference type="AlphaFoldDB" id="E3I8G2"/>
<dbReference type="STRING" id="648757.Rvan_1620"/>
<evidence type="ECO:0000313" key="3">
    <source>
        <dbReference type="Proteomes" id="UP000001399"/>
    </source>
</evidence>
<evidence type="ECO:0000259" key="1">
    <source>
        <dbReference type="Pfam" id="PF09633"/>
    </source>
</evidence>
<dbReference type="HOGENOM" id="CLU_145389_1_0_5"/>
<accession>E3I8G2</accession>
<dbReference type="KEGG" id="rva:Rvan_1620"/>
<dbReference type="eggNOG" id="ENOG5032RXB">
    <property type="taxonomic scope" value="Bacteria"/>
</dbReference>
<dbReference type="InterPro" id="IPR036780">
    <property type="entry name" value="PG1857-like_sf"/>
</dbReference>
<reference evidence="3" key="1">
    <citation type="journal article" date="2011" name="J. Bacteriol.">
        <title>Genome sequences of eight morphologically diverse alphaproteobacteria.</title>
        <authorList>
            <consortium name="US DOE Joint Genome Institute"/>
            <person name="Brown P.J."/>
            <person name="Kysela D.T."/>
            <person name="Buechlein A."/>
            <person name="Hemmerich C."/>
            <person name="Brun Y.V."/>
        </authorList>
    </citation>
    <scope>NUCLEOTIDE SEQUENCE [LARGE SCALE GENOMIC DNA]</scope>
    <source>
        <strain evidence="3">ATCC 17100 / ATH 3.1.1 / DSM 162 / LMG 4299</strain>
    </source>
</reference>
<gene>
    <name evidence="2" type="ordered locus">Rvan_1620</name>
</gene>
<evidence type="ECO:0000313" key="2">
    <source>
        <dbReference type="EMBL" id="ADP70871.1"/>
    </source>
</evidence>
<dbReference type="Proteomes" id="UP000001399">
    <property type="component" value="Chromosome"/>
</dbReference>
<name>E3I8G2_RHOVT</name>
<protein>
    <recommendedName>
        <fullName evidence="1">DUF2023 domain-containing protein</fullName>
    </recommendedName>
</protein>
<dbReference type="InterPro" id="IPR018594">
    <property type="entry name" value="DUF2023"/>
</dbReference>